<comment type="caution">
    <text evidence="1">The sequence shown here is derived from an EMBL/GenBank/DDBJ whole genome shotgun (WGS) entry which is preliminary data.</text>
</comment>
<accession>A0ACB9KZ03</accession>
<sequence>MGKHLNKVLGRGFKSTKFKPLVTLALSRLSVLRLHRQVRSTQARNDVLQLLQFGHRERALLRVEQVIKEHNLMDAYAMIEGYFNLLVERADLIEGERWECPEELKEAIATLIYAASRCGDFPELQEIRSIFTSHFGREFAARAVELRNNCGVNVTMIMKLSTRQPSLESRMKVLQEIATEHGISLNSEGDPSSSMQENKTVVGQVADNDLPPARGMDFYCPPEICQDSVPTRKFKDVADAAQAAFQSAAHAAAAARAAVELSRSAPQDPENQTGPDPQETEPADELTSSKGYESDQQVSAIENSMEEGLTAEEAKRCASLLTLETEDAHATETNRQEEETMIENIEFERESEDKEEEILIEKSPTEKENVENDNIELQNKAAGELSGPLPADEKAEPKPWFPFQKHIRLKLQAGRRAPQPAATTADQETSMRKKIGFRGKPFFAGTREVRGY</sequence>
<gene>
    <name evidence="1" type="ORF">MLD38_038003</name>
</gene>
<dbReference type="Proteomes" id="UP001057402">
    <property type="component" value="Chromosome 12"/>
</dbReference>
<organism evidence="1 2">
    <name type="scientific">Melastoma candidum</name>
    <dbReference type="NCBI Taxonomy" id="119954"/>
    <lineage>
        <taxon>Eukaryota</taxon>
        <taxon>Viridiplantae</taxon>
        <taxon>Streptophyta</taxon>
        <taxon>Embryophyta</taxon>
        <taxon>Tracheophyta</taxon>
        <taxon>Spermatophyta</taxon>
        <taxon>Magnoliopsida</taxon>
        <taxon>eudicotyledons</taxon>
        <taxon>Gunneridae</taxon>
        <taxon>Pentapetalae</taxon>
        <taxon>rosids</taxon>
        <taxon>malvids</taxon>
        <taxon>Myrtales</taxon>
        <taxon>Melastomataceae</taxon>
        <taxon>Melastomatoideae</taxon>
        <taxon>Melastomateae</taxon>
        <taxon>Melastoma</taxon>
    </lineage>
</organism>
<reference evidence="2" key="1">
    <citation type="journal article" date="2023" name="Front. Plant Sci.">
        <title>Chromosomal-level genome assembly of Melastoma candidum provides insights into trichome evolution.</title>
        <authorList>
            <person name="Zhong Y."/>
            <person name="Wu W."/>
            <person name="Sun C."/>
            <person name="Zou P."/>
            <person name="Liu Y."/>
            <person name="Dai S."/>
            <person name="Zhou R."/>
        </authorList>
    </citation>
    <scope>NUCLEOTIDE SEQUENCE [LARGE SCALE GENOMIC DNA]</scope>
</reference>
<proteinExistence type="predicted"/>
<protein>
    <submittedName>
        <fullName evidence="1">Uncharacterized protein</fullName>
    </submittedName>
</protein>
<dbReference type="EMBL" id="CM042891">
    <property type="protein sequence ID" value="KAI4302226.1"/>
    <property type="molecule type" value="Genomic_DNA"/>
</dbReference>
<name>A0ACB9KZ03_9MYRT</name>
<keyword evidence="2" id="KW-1185">Reference proteome</keyword>
<evidence type="ECO:0000313" key="2">
    <source>
        <dbReference type="Proteomes" id="UP001057402"/>
    </source>
</evidence>
<evidence type="ECO:0000313" key="1">
    <source>
        <dbReference type="EMBL" id="KAI4302226.1"/>
    </source>
</evidence>